<dbReference type="InterPro" id="IPR033979">
    <property type="entry name" value="MINDY_domain"/>
</dbReference>
<keyword evidence="3" id="KW-1185">Reference proteome</keyword>
<dbReference type="PANTHER" id="PTHR18063">
    <property type="entry name" value="NF-E2 INDUCIBLE PROTEIN"/>
    <property type="match status" value="1"/>
</dbReference>
<evidence type="ECO:0000259" key="1">
    <source>
        <dbReference type="Pfam" id="PF04424"/>
    </source>
</evidence>
<dbReference type="GO" id="GO:1990380">
    <property type="term" value="F:K48-linked deubiquitinase activity"/>
    <property type="evidence" value="ECO:0007669"/>
    <property type="project" value="InterPro"/>
</dbReference>
<proteinExistence type="predicted"/>
<sequence length="282" mass="32197">MSDSQHRLVLAKYNGVVKPIACHLSGQASPLVALSNYLTLKLGGEAKETIPSHVQESHLIECIQSTLLNLMPHFAERRHVSEIPNKKEHFLQNVVPSLAKGVRLNASCRGTQDFKLCDELLVFYSVDAKLVHGWLSDPDDKEVFDVIGKCTHGSLLRRINEEGIKELVSGSKNPSSLVIHKINIHVILFQQCRFKILCKELNEHQLAILCIKDQFDVICKYSGDLFVLVTDEHILMRFGEALWKRLAMTEEETFYVSMEFVPIKGQQNYPKVCIFFLFYKQR</sequence>
<evidence type="ECO:0000313" key="3">
    <source>
        <dbReference type="Proteomes" id="UP000636709"/>
    </source>
</evidence>
<dbReference type="GO" id="GO:0016807">
    <property type="term" value="F:cysteine-type carboxypeptidase activity"/>
    <property type="evidence" value="ECO:0007669"/>
    <property type="project" value="TreeGrafter"/>
</dbReference>
<dbReference type="EMBL" id="JACEFO010001795">
    <property type="protein sequence ID" value="KAF8702023.1"/>
    <property type="molecule type" value="Genomic_DNA"/>
</dbReference>
<comment type="caution">
    <text evidence="2">The sequence shown here is derived from an EMBL/GenBank/DDBJ whole genome shotgun (WGS) entry which is preliminary data.</text>
</comment>
<dbReference type="Proteomes" id="UP000636709">
    <property type="component" value="Unassembled WGS sequence"/>
</dbReference>
<dbReference type="Pfam" id="PF04424">
    <property type="entry name" value="MINDY_DUB"/>
    <property type="match status" value="1"/>
</dbReference>
<dbReference type="InterPro" id="IPR007518">
    <property type="entry name" value="MINDY"/>
</dbReference>
<accession>A0A835BMX0</accession>
<feature type="domain" description="MINDY deubiquitinase" evidence="1">
    <location>
        <begin position="10"/>
        <end position="260"/>
    </location>
</feature>
<organism evidence="2 3">
    <name type="scientific">Digitaria exilis</name>
    <dbReference type="NCBI Taxonomy" id="1010633"/>
    <lineage>
        <taxon>Eukaryota</taxon>
        <taxon>Viridiplantae</taxon>
        <taxon>Streptophyta</taxon>
        <taxon>Embryophyta</taxon>
        <taxon>Tracheophyta</taxon>
        <taxon>Spermatophyta</taxon>
        <taxon>Magnoliopsida</taxon>
        <taxon>Liliopsida</taxon>
        <taxon>Poales</taxon>
        <taxon>Poaceae</taxon>
        <taxon>PACMAD clade</taxon>
        <taxon>Panicoideae</taxon>
        <taxon>Panicodae</taxon>
        <taxon>Paniceae</taxon>
        <taxon>Anthephorinae</taxon>
        <taxon>Digitaria</taxon>
    </lineage>
</organism>
<dbReference type="OrthoDB" id="10261212at2759"/>
<reference evidence="2" key="1">
    <citation type="submission" date="2020-07" db="EMBL/GenBank/DDBJ databases">
        <title>Genome sequence and genetic diversity analysis of an under-domesticated orphan crop, white fonio (Digitaria exilis).</title>
        <authorList>
            <person name="Bennetzen J.L."/>
            <person name="Chen S."/>
            <person name="Ma X."/>
            <person name="Wang X."/>
            <person name="Yssel A.E.J."/>
            <person name="Chaluvadi S.R."/>
            <person name="Johnson M."/>
            <person name="Gangashetty P."/>
            <person name="Hamidou F."/>
            <person name="Sanogo M.D."/>
            <person name="Zwaenepoel A."/>
            <person name="Wallace J."/>
            <person name="Van De Peer Y."/>
            <person name="Van Deynze A."/>
        </authorList>
    </citation>
    <scope>NUCLEOTIDE SEQUENCE</scope>
    <source>
        <tissue evidence="2">Leaves</tissue>
    </source>
</reference>
<dbReference type="AlphaFoldDB" id="A0A835BMX0"/>
<gene>
    <name evidence="2" type="ORF">HU200_033362</name>
</gene>
<name>A0A835BMX0_9POAL</name>
<evidence type="ECO:0000313" key="2">
    <source>
        <dbReference type="EMBL" id="KAF8702023.1"/>
    </source>
</evidence>
<protein>
    <recommendedName>
        <fullName evidence="1">MINDY deubiquitinase domain-containing protein</fullName>
    </recommendedName>
</protein>
<dbReference type="GO" id="GO:0071944">
    <property type="term" value="C:cell periphery"/>
    <property type="evidence" value="ECO:0007669"/>
    <property type="project" value="TreeGrafter"/>
</dbReference>
<dbReference type="GO" id="GO:0071108">
    <property type="term" value="P:protein K48-linked deubiquitination"/>
    <property type="evidence" value="ECO:0007669"/>
    <property type="project" value="TreeGrafter"/>
</dbReference>
<dbReference type="GO" id="GO:0004843">
    <property type="term" value="F:cysteine-type deubiquitinase activity"/>
    <property type="evidence" value="ECO:0007669"/>
    <property type="project" value="InterPro"/>
</dbReference>
<dbReference type="PANTHER" id="PTHR18063:SF6">
    <property type="entry name" value="UBIQUITIN CARBOXYL-TERMINAL HYDROLASE"/>
    <property type="match status" value="1"/>
</dbReference>
<dbReference type="GO" id="GO:0005829">
    <property type="term" value="C:cytosol"/>
    <property type="evidence" value="ECO:0007669"/>
    <property type="project" value="TreeGrafter"/>
</dbReference>